<protein>
    <submittedName>
        <fullName evidence="2">Uncharacterized protein</fullName>
    </submittedName>
</protein>
<accession>A0A4R4XBX7</accession>
<sequence>MTQTRLPLLLSAAPPIAAGFAVLALANVSSRVWSMQLGMICGALVLVAVGRLLDRRTRGDAAARIVVTSTPIAIAVPLLDASTTGPTRWIALGPLSLYMAPVLLPSFLAACAVLVRRRRVGEVIALTGTVCSSVVLALQPDASQALALLTGSTVLLLRYRGSLLKTAGPLLALALVTAWAFTRPDPLAPVPHVEGVFALALDRSVFVGVAVILSALAFIACLCVFSARGPAWLAAVASYYAVLFACSVAGLTPAPLIGFGAGPLLGFGLLVAFAPHADDQDPRSD</sequence>
<feature type="transmembrane region" description="Helical" evidence="1">
    <location>
        <begin position="91"/>
        <end position="115"/>
    </location>
</feature>
<dbReference type="RefSeq" id="WP_132318019.1">
    <property type="nucleotide sequence ID" value="NZ_SMKR01000026.1"/>
</dbReference>
<organism evidence="2 3">
    <name type="scientific">Kribbella turkmenica</name>
    <dbReference type="NCBI Taxonomy" id="2530375"/>
    <lineage>
        <taxon>Bacteria</taxon>
        <taxon>Bacillati</taxon>
        <taxon>Actinomycetota</taxon>
        <taxon>Actinomycetes</taxon>
        <taxon>Propionibacteriales</taxon>
        <taxon>Kribbellaceae</taxon>
        <taxon>Kribbella</taxon>
    </lineage>
</organism>
<keyword evidence="1" id="KW-0812">Transmembrane</keyword>
<keyword evidence="1" id="KW-1133">Transmembrane helix</keyword>
<dbReference type="AlphaFoldDB" id="A0A4R4XBX7"/>
<dbReference type="EMBL" id="SMKR01000026">
    <property type="protein sequence ID" value="TDD28064.1"/>
    <property type="molecule type" value="Genomic_DNA"/>
</dbReference>
<feature type="transmembrane region" description="Helical" evidence="1">
    <location>
        <begin position="61"/>
        <end position="79"/>
    </location>
</feature>
<feature type="transmembrane region" description="Helical" evidence="1">
    <location>
        <begin position="32"/>
        <end position="49"/>
    </location>
</feature>
<dbReference type="OrthoDB" id="5520726at2"/>
<evidence type="ECO:0000256" key="1">
    <source>
        <dbReference type="SAM" id="Phobius"/>
    </source>
</evidence>
<comment type="caution">
    <text evidence="2">The sequence shown here is derived from an EMBL/GenBank/DDBJ whole genome shotgun (WGS) entry which is preliminary data.</text>
</comment>
<evidence type="ECO:0000313" key="3">
    <source>
        <dbReference type="Proteomes" id="UP000295172"/>
    </source>
</evidence>
<feature type="transmembrane region" description="Helical" evidence="1">
    <location>
        <begin position="163"/>
        <end position="181"/>
    </location>
</feature>
<dbReference type="Proteomes" id="UP000295172">
    <property type="component" value="Unassembled WGS sequence"/>
</dbReference>
<feature type="transmembrane region" description="Helical" evidence="1">
    <location>
        <begin position="7"/>
        <end position="26"/>
    </location>
</feature>
<reference evidence="2 3" key="1">
    <citation type="submission" date="2019-02" db="EMBL/GenBank/DDBJ databases">
        <title>Draft genome sequences of novel Actinobacteria.</title>
        <authorList>
            <person name="Sahin N."/>
            <person name="Ay H."/>
            <person name="Saygin H."/>
        </authorList>
    </citation>
    <scope>NUCLEOTIDE SEQUENCE [LARGE SCALE GENOMIC DNA]</scope>
    <source>
        <strain evidence="2 3">16K104</strain>
    </source>
</reference>
<evidence type="ECO:0000313" key="2">
    <source>
        <dbReference type="EMBL" id="TDD28064.1"/>
    </source>
</evidence>
<gene>
    <name evidence="2" type="ORF">E1218_08470</name>
</gene>
<feature type="transmembrane region" description="Helical" evidence="1">
    <location>
        <begin position="205"/>
        <end position="225"/>
    </location>
</feature>
<keyword evidence="3" id="KW-1185">Reference proteome</keyword>
<feature type="transmembrane region" description="Helical" evidence="1">
    <location>
        <begin position="232"/>
        <end position="250"/>
    </location>
</feature>
<keyword evidence="1" id="KW-0472">Membrane</keyword>
<feature type="transmembrane region" description="Helical" evidence="1">
    <location>
        <begin position="256"/>
        <end position="274"/>
    </location>
</feature>
<name>A0A4R4XBX7_9ACTN</name>
<proteinExistence type="predicted"/>